<feature type="region of interest" description="Disordered" evidence="1">
    <location>
        <begin position="564"/>
        <end position="647"/>
    </location>
</feature>
<dbReference type="Pfam" id="PF26180">
    <property type="entry name" value="PAP-OAS1"/>
    <property type="match status" value="1"/>
</dbReference>
<evidence type="ECO:0000313" key="4">
    <source>
        <dbReference type="EMBL" id="CAE0269831.1"/>
    </source>
</evidence>
<dbReference type="EMBL" id="HBIB01048842">
    <property type="protein sequence ID" value="CAE0269831.1"/>
    <property type="molecule type" value="Transcribed_RNA"/>
</dbReference>
<dbReference type="Gene3D" id="3.30.460.10">
    <property type="entry name" value="Beta Polymerase, domain 2"/>
    <property type="match status" value="1"/>
</dbReference>
<dbReference type="AlphaFoldDB" id="A0A7S3GLF0"/>
<protein>
    <recommendedName>
        <fullName evidence="5">Polymerase nucleotidyl transferase domain-containing protein</fullName>
    </recommendedName>
</protein>
<feature type="domain" description="PAP/OAS1 substrate-binding-related" evidence="3">
    <location>
        <begin position="236"/>
        <end position="412"/>
    </location>
</feature>
<dbReference type="SUPFAM" id="SSF81301">
    <property type="entry name" value="Nucleotidyltransferase"/>
    <property type="match status" value="1"/>
</dbReference>
<reference evidence="4" key="1">
    <citation type="submission" date="2021-01" db="EMBL/GenBank/DDBJ databases">
        <authorList>
            <person name="Corre E."/>
            <person name="Pelletier E."/>
            <person name="Niang G."/>
            <person name="Scheremetjew M."/>
            <person name="Finn R."/>
            <person name="Kale V."/>
            <person name="Holt S."/>
            <person name="Cochrane G."/>
            <person name="Meng A."/>
            <person name="Brown T."/>
            <person name="Cohen L."/>
        </authorList>
    </citation>
    <scope>NUCLEOTIDE SEQUENCE</scope>
    <source>
        <strain evidence="4">NIES-2562</strain>
    </source>
</reference>
<feature type="compositionally biased region" description="Polar residues" evidence="1">
    <location>
        <begin position="171"/>
        <end position="182"/>
    </location>
</feature>
<dbReference type="PANTHER" id="PTHR45979">
    <property type="entry name" value="PAP/OAS1 SUBSTRATE-BINDING DOMAIN SUPERFAMILY"/>
    <property type="match status" value="1"/>
</dbReference>
<feature type="region of interest" description="Disordered" evidence="1">
    <location>
        <begin position="482"/>
        <end position="514"/>
    </location>
</feature>
<evidence type="ECO:0008006" key="5">
    <source>
        <dbReference type="Google" id="ProtNLM"/>
    </source>
</evidence>
<evidence type="ECO:0000256" key="1">
    <source>
        <dbReference type="SAM" id="MobiDB-lite"/>
    </source>
</evidence>
<dbReference type="Gene3D" id="1.10.1410.10">
    <property type="match status" value="1"/>
</dbReference>
<dbReference type="Pfam" id="PF01909">
    <property type="entry name" value="NTP_transf_2"/>
    <property type="match status" value="1"/>
</dbReference>
<sequence length="647" mass="70486">MSMFVSSKMGMPADGSVFQHNPNPHVPFNPTSKFSSLVSAFDDVVHAIMPGTESLQQRRNVLEFVKGVVEGSCDAQVHSFGSFPLKTYLPDGDIDVSLFFKSQYDRWHTDIHHALEKSSRKRTRSREDDAKKEGESKEMEGDAMEAEEKRGGQEEEEEKKRGEEVGDGSSKETTQAQPNSESNEGEVSLAVSNIQVIHAEVKVVKCFVDDIPVDISSNQIGGLYTNRFLELVDQLVGKHHLLKRSVILLKAWAYYESRILGSHAGLLASYALEVLVLYILNLYHTHLQTPFEVVFKFFDVFSTFDWDNYGVTLRGPFDVASLPRLDTHAPVQQTDMLLSEDFIASCVVPTADLSAVVNKVVPHFNRRSMNIVDPLNPNNNLGRSINRANYLRIRKACQKGAQEIMRLVARATSPHDELTKQDAFEFFRTLCKRHPDLFKYVKRGEKERENGYAVLSTDVEELCQSLRKAELSLMSLAQAYSGQKGGATKGGGGGGGARGGGGGGRSVGGGGGGGMAGGGVPMHANFGVMQVQLTPVGALPPQSMPLPMHAGGHFAAAVPHSHHVAMTPPTTAPPPTSSQIGGGGGVAPPSTPPLFLHAKQPPRRQNVGTWREGGDRKRRSDGRSDSDSSSVMVARPDVFSRSDFPPL</sequence>
<feature type="region of interest" description="Disordered" evidence="1">
    <location>
        <begin position="116"/>
        <end position="185"/>
    </location>
</feature>
<evidence type="ECO:0000259" key="2">
    <source>
        <dbReference type="Pfam" id="PF01909"/>
    </source>
</evidence>
<dbReference type="InterPro" id="IPR002934">
    <property type="entry name" value="Polymerase_NTP_transf_dom"/>
</dbReference>
<proteinExistence type="predicted"/>
<feature type="compositionally biased region" description="Basic and acidic residues" evidence="1">
    <location>
        <begin position="125"/>
        <end position="164"/>
    </location>
</feature>
<evidence type="ECO:0000259" key="3">
    <source>
        <dbReference type="Pfam" id="PF26180"/>
    </source>
</evidence>
<organism evidence="4">
    <name type="scientific">Palpitomonas bilix</name>
    <dbReference type="NCBI Taxonomy" id="652834"/>
    <lineage>
        <taxon>Eukaryota</taxon>
        <taxon>Eukaryota incertae sedis</taxon>
    </lineage>
</organism>
<gene>
    <name evidence="4" type="ORF">PBIL07802_LOCUS32184</name>
</gene>
<dbReference type="GO" id="GO:0016779">
    <property type="term" value="F:nucleotidyltransferase activity"/>
    <property type="evidence" value="ECO:0007669"/>
    <property type="project" value="InterPro"/>
</dbReference>
<dbReference type="InterPro" id="IPR043519">
    <property type="entry name" value="NT_sf"/>
</dbReference>
<name>A0A7S3GLF0_9EUKA</name>
<dbReference type="SUPFAM" id="SSF81631">
    <property type="entry name" value="PAP/OAS1 substrate-binding domain"/>
    <property type="match status" value="1"/>
</dbReference>
<feature type="compositionally biased region" description="Gly residues" evidence="1">
    <location>
        <begin position="483"/>
        <end position="514"/>
    </location>
</feature>
<feature type="domain" description="Polymerase nucleotidyl transferase" evidence="2">
    <location>
        <begin position="70"/>
        <end position="138"/>
    </location>
</feature>
<accession>A0A7S3GLF0</accession>
<dbReference type="PANTHER" id="PTHR45979:SF30">
    <property type="entry name" value="NUCLEOTIDYLTRANSFERASE"/>
    <property type="match status" value="1"/>
</dbReference>
<dbReference type="InterPro" id="IPR058921">
    <property type="entry name" value="PAP/OAS1-rel"/>
</dbReference>
<dbReference type="InterPro" id="IPR058920">
    <property type="entry name" value="PAP-OAS1-bd-rel"/>
</dbReference>